<evidence type="ECO:0000313" key="2">
    <source>
        <dbReference type="Proteomes" id="UP000005737"/>
    </source>
</evidence>
<dbReference type="HOGENOM" id="CLU_1872879_0_0_12"/>
<protein>
    <submittedName>
        <fullName evidence="1">Uncharacterized protein</fullName>
    </submittedName>
</protein>
<keyword evidence="2" id="KW-1185">Reference proteome</keyword>
<evidence type="ECO:0000313" key="1">
    <source>
        <dbReference type="EMBL" id="EHQ08689.1"/>
    </source>
</evidence>
<organism evidence="1 2">
    <name type="scientific">Leptonema illini DSM 21528</name>
    <dbReference type="NCBI Taxonomy" id="929563"/>
    <lineage>
        <taxon>Bacteria</taxon>
        <taxon>Pseudomonadati</taxon>
        <taxon>Spirochaetota</taxon>
        <taxon>Spirochaetia</taxon>
        <taxon>Leptospirales</taxon>
        <taxon>Leptospiraceae</taxon>
        <taxon>Leptonema</taxon>
    </lineage>
</organism>
<dbReference type="STRING" id="183.GCA_002009735_02828"/>
<proteinExistence type="predicted"/>
<dbReference type="EMBL" id="JH597773">
    <property type="protein sequence ID" value="EHQ08689.1"/>
    <property type="molecule type" value="Genomic_DNA"/>
</dbReference>
<name>H2CC17_9LEPT</name>
<gene>
    <name evidence="1" type="ORF">Lepil_4042</name>
</gene>
<dbReference type="Proteomes" id="UP000005737">
    <property type="component" value="Unassembled WGS sequence"/>
</dbReference>
<reference evidence="1 2" key="1">
    <citation type="submission" date="2011-10" db="EMBL/GenBank/DDBJ databases">
        <title>The Improved High-Quality Draft genome of Leptonema illini DSM 21528.</title>
        <authorList>
            <consortium name="US DOE Joint Genome Institute (JGI-PGF)"/>
            <person name="Lucas S."/>
            <person name="Copeland A."/>
            <person name="Lapidus A."/>
            <person name="Glavina del Rio T."/>
            <person name="Dalin E."/>
            <person name="Tice H."/>
            <person name="Bruce D."/>
            <person name="Goodwin L."/>
            <person name="Pitluck S."/>
            <person name="Peters L."/>
            <person name="Mikhailova N."/>
            <person name="Held B."/>
            <person name="Kyrpides N."/>
            <person name="Mavromatis K."/>
            <person name="Ivanova N."/>
            <person name="Markowitz V."/>
            <person name="Cheng J.-F."/>
            <person name="Hugenholtz P."/>
            <person name="Woyke T."/>
            <person name="Wu D."/>
            <person name="Gronow S."/>
            <person name="Wellnitz S."/>
            <person name="Brambilla E.-M."/>
            <person name="Klenk H.-P."/>
            <person name="Eisen J.A."/>
        </authorList>
    </citation>
    <scope>NUCLEOTIDE SEQUENCE [LARGE SCALE GENOMIC DNA]</scope>
    <source>
        <strain evidence="1 2">DSM 21528</strain>
    </source>
</reference>
<dbReference type="AlphaFoldDB" id="H2CC17"/>
<sequence>MIRRLPLIFTLSIAAFLPAGCEPEESTTKDEFMLGLLIQYWVNYNNPCKDGRPYMEVNQGDLVGPFTSQQCFHLTTTSAVTITMLTTGTSVGSLTLWTPVRTSIDYRDDPTFTISQAPADVWVFAQCGGCEYSIQF</sequence>
<accession>H2CC17</accession>